<feature type="non-terminal residue" evidence="1">
    <location>
        <position position="1"/>
    </location>
</feature>
<organism evidence="1">
    <name type="scientific">marine metagenome</name>
    <dbReference type="NCBI Taxonomy" id="408172"/>
    <lineage>
        <taxon>unclassified sequences</taxon>
        <taxon>metagenomes</taxon>
        <taxon>ecological metagenomes</taxon>
    </lineage>
</organism>
<evidence type="ECO:0000313" key="1">
    <source>
        <dbReference type="EMBL" id="SVA29900.1"/>
    </source>
</evidence>
<protein>
    <recommendedName>
        <fullName evidence="2">Peptidase M14 carboxypeptidase A domain-containing protein</fullName>
    </recommendedName>
</protein>
<dbReference type="Gene3D" id="3.40.50.880">
    <property type="match status" value="1"/>
</dbReference>
<accession>A0A381UP59</accession>
<name>A0A381UP59_9ZZZZ</name>
<dbReference type="InterPro" id="IPR029062">
    <property type="entry name" value="Class_I_gatase-like"/>
</dbReference>
<dbReference type="AlphaFoldDB" id="A0A381UP59"/>
<proteinExistence type="predicted"/>
<reference evidence="1" key="1">
    <citation type="submission" date="2018-05" db="EMBL/GenBank/DDBJ databases">
        <authorList>
            <person name="Lanie J.A."/>
            <person name="Ng W.-L."/>
            <person name="Kazmierczak K.M."/>
            <person name="Andrzejewski T.M."/>
            <person name="Davidsen T.M."/>
            <person name="Wayne K.J."/>
            <person name="Tettelin H."/>
            <person name="Glass J.I."/>
            <person name="Rusch D."/>
            <person name="Podicherti R."/>
            <person name="Tsui H.-C.T."/>
            <person name="Winkler M.E."/>
        </authorList>
    </citation>
    <scope>NUCLEOTIDE SEQUENCE</scope>
</reference>
<gene>
    <name evidence="1" type="ORF">METZ01_LOCUS82754</name>
</gene>
<evidence type="ECO:0008006" key="2">
    <source>
        <dbReference type="Google" id="ProtNLM"/>
    </source>
</evidence>
<dbReference type="EMBL" id="UINC01006831">
    <property type="protein sequence ID" value="SVA29900.1"/>
    <property type="molecule type" value="Genomic_DNA"/>
</dbReference>
<dbReference type="SUPFAM" id="SSF52317">
    <property type="entry name" value="Class I glutamine amidotransferase-like"/>
    <property type="match status" value="1"/>
</dbReference>
<sequence>WTRWVLEQYQFPLDTLHNKDLLSRDLDQYSAIILPSQSGNGILNGHMPNTMPEGYTGGIGPEGTLILKQYVENGGRVIALDQASDFLIQQFGLPVKNVVASTPSSSFFIPGSLVRINVETDSEYTFGMQKNAVAYFVRSRAFDIVKLREKGEGGKENIKRPPEQPVTVLARYAKDNILLSGWAMGEKKNIGGKIAMAEVKIGKGSVVLIGFRPQFRGQPRNTFKLLFNALY</sequence>